<feature type="compositionally biased region" description="Polar residues" evidence="1">
    <location>
        <begin position="201"/>
        <end position="227"/>
    </location>
</feature>
<evidence type="ECO:0000256" key="1">
    <source>
        <dbReference type="SAM" id="MobiDB-lite"/>
    </source>
</evidence>
<dbReference type="PROSITE" id="PS50802">
    <property type="entry name" value="OTU"/>
    <property type="match status" value="1"/>
</dbReference>
<evidence type="ECO:0000256" key="2">
    <source>
        <dbReference type="SAM" id="Phobius"/>
    </source>
</evidence>
<dbReference type="InterPro" id="IPR038765">
    <property type="entry name" value="Papain-like_cys_pep_sf"/>
</dbReference>
<dbReference type="GeneID" id="77807079"/>
<gene>
    <name evidence="4" type="ORF">PtA15_2A19</name>
</gene>
<feature type="compositionally biased region" description="Low complexity" evidence="1">
    <location>
        <begin position="290"/>
        <end position="308"/>
    </location>
</feature>
<feature type="compositionally biased region" description="Pro residues" evidence="1">
    <location>
        <begin position="273"/>
        <end position="289"/>
    </location>
</feature>
<evidence type="ECO:0000313" key="5">
    <source>
        <dbReference type="Proteomes" id="UP001164743"/>
    </source>
</evidence>
<reference evidence="4" key="1">
    <citation type="submission" date="2022-10" db="EMBL/GenBank/DDBJ databases">
        <title>Puccinia triticina Genome sequencing and assembly.</title>
        <authorList>
            <person name="Li C."/>
        </authorList>
    </citation>
    <scope>NUCLEOTIDE SEQUENCE</scope>
    <source>
        <strain evidence="4">Pt15</strain>
    </source>
</reference>
<organism evidence="4 5">
    <name type="scientific">Puccinia triticina</name>
    <dbReference type="NCBI Taxonomy" id="208348"/>
    <lineage>
        <taxon>Eukaryota</taxon>
        <taxon>Fungi</taxon>
        <taxon>Dikarya</taxon>
        <taxon>Basidiomycota</taxon>
        <taxon>Pucciniomycotina</taxon>
        <taxon>Pucciniomycetes</taxon>
        <taxon>Pucciniales</taxon>
        <taxon>Pucciniaceae</taxon>
        <taxon>Puccinia</taxon>
    </lineage>
</organism>
<protein>
    <recommendedName>
        <fullName evidence="3">OTU domain-containing protein</fullName>
    </recommendedName>
</protein>
<feature type="domain" description="OTU" evidence="3">
    <location>
        <begin position="355"/>
        <end position="484"/>
    </location>
</feature>
<accession>A0ABY7C9X2</accession>
<dbReference type="RefSeq" id="XP_053017263.1">
    <property type="nucleotide sequence ID" value="XM_053166195.1"/>
</dbReference>
<dbReference type="Gene3D" id="3.90.70.80">
    <property type="match status" value="1"/>
</dbReference>
<dbReference type="InterPro" id="IPR050704">
    <property type="entry name" value="Peptidase_C85-like"/>
</dbReference>
<dbReference type="SUPFAM" id="SSF54001">
    <property type="entry name" value="Cysteine proteinases"/>
    <property type="match status" value="1"/>
</dbReference>
<keyword evidence="2" id="KW-0812">Transmembrane</keyword>
<feature type="compositionally biased region" description="Low complexity" evidence="1">
    <location>
        <begin position="238"/>
        <end position="266"/>
    </location>
</feature>
<feature type="region of interest" description="Disordered" evidence="1">
    <location>
        <begin position="168"/>
        <end position="321"/>
    </location>
</feature>
<proteinExistence type="predicted"/>
<dbReference type="InterPro" id="IPR003323">
    <property type="entry name" value="OTU_dom"/>
</dbReference>
<dbReference type="Proteomes" id="UP001164743">
    <property type="component" value="Chromosome 2A"/>
</dbReference>
<evidence type="ECO:0000313" key="4">
    <source>
        <dbReference type="EMBL" id="WAQ81708.1"/>
    </source>
</evidence>
<dbReference type="PANTHER" id="PTHR12419:SF11">
    <property type="entry name" value="OTU DOMAIN-CONTAINING PROTEIN DDB_G0284757"/>
    <property type="match status" value="1"/>
</dbReference>
<dbReference type="PROSITE" id="PS51257">
    <property type="entry name" value="PROKAR_LIPOPROTEIN"/>
    <property type="match status" value="1"/>
</dbReference>
<sequence>MKGRRLNNHDSHSLPMGLCYTGFLAMFSMACFTSLLLDVEGMMSRVRPTAAVTGFFDPASSVHTVQQVPKHFPKVENTAGTTSVQYHDLNGNPIFVPDQAGGSWGPGGQNPVIGHAVKPNVELPQGGFPRTKLGEKPKERFKWKNISTSIKNWIKNFIAKFKRAFTWGRKNNKPPVSGNPTNVNVVAPGSTIKPNKVGPGSTINANGAAQGKPSQTNYVAPTANSPLYPSPVGDSYLSHSSSSSSGSPGHESSNWDSFSDGSGSWSPQHQKPSPHPAPLKPSSHPPPLQPSSHLPPLQPSWLQQSSAPHHLQPQPPRQGTNSVVYELDNKKLVTHLPAPEIAMWVSVNYLPGYAVTQRFIEPDGNCMFRAFAHIVHQDQEKYPMIKKEILDYIKKNPGEFIDSIEGHENPIIRMQQHLEFMEREGAWGGPTEQSAFQKIYKKNHIILIDRDRSVHPSVHKLDQESEEFVGLFLHGHHYELLAKGLNNCHFKLITHHIFFMKTLMGAWYKIAGKDIGK</sequence>
<dbReference type="CDD" id="cd22744">
    <property type="entry name" value="OTU"/>
    <property type="match status" value="1"/>
</dbReference>
<evidence type="ECO:0000259" key="3">
    <source>
        <dbReference type="PROSITE" id="PS50802"/>
    </source>
</evidence>
<dbReference type="Pfam" id="PF02338">
    <property type="entry name" value="OTU"/>
    <property type="match status" value="1"/>
</dbReference>
<keyword evidence="5" id="KW-1185">Reference proteome</keyword>
<dbReference type="PANTHER" id="PTHR12419">
    <property type="entry name" value="OTU DOMAIN CONTAINING PROTEIN"/>
    <property type="match status" value="1"/>
</dbReference>
<dbReference type="EMBL" id="CP110422">
    <property type="protein sequence ID" value="WAQ81708.1"/>
    <property type="molecule type" value="Genomic_DNA"/>
</dbReference>
<keyword evidence="2" id="KW-1133">Transmembrane helix</keyword>
<feature type="transmembrane region" description="Helical" evidence="2">
    <location>
        <begin position="20"/>
        <end position="37"/>
    </location>
</feature>
<name>A0ABY7C9X2_9BASI</name>
<keyword evidence="2" id="KW-0472">Membrane</keyword>